<feature type="compositionally biased region" description="Polar residues" evidence="3">
    <location>
        <begin position="561"/>
        <end position="576"/>
    </location>
</feature>
<dbReference type="InterPro" id="IPR011990">
    <property type="entry name" value="TPR-like_helical_dom_sf"/>
</dbReference>
<feature type="repeat" description="PPR" evidence="2">
    <location>
        <begin position="269"/>
        <end position="299"/>
    </location>
</feature>
<sequence length="593" mass="67501">MSTLQTRTITAAVMEWISRPLARPPILPINARTCQATNRYMSTSTLPFLNPTIPSTCQTYIATNATKILQPVVSTRSKIYCKYSSARRKEIDRRNWQQYTIRKHLESGAEGLALQVYSSMGLLAQDEKGKEKFFRLLHVSEVYRLLEVLRQQSARTLVHDTLQHRYHTQRLELLLGHLWFRLEGLDRRTADCALEIYGRAGAIEAAEWIFQRFLECGAEPRTDTYNKLMTVYLSHIKQHGHEEDEKRKEYMERLEGIWEKVRLGPDGPDAYSYNILLSAKVKIGDIEGAERVFEEMMVQPDRVSYHILLDGYLKALEHSQQQQAELWLGKMMKHGIQPDTKTFNTLMAGLVRQMRRSHSRQDDDNAGTLKATASTIFKLSEAMDKLGVEKDTHSIGILIHCYFLCGEIEQIDKLSRELGIMKNGGYDTTIIKSKLVAGKHIYNSLINIYLTIGQDDKAMEIYHDMTCKGKHADVITYGTFIRHSLKRGNLQGAMSYYQMMERAGIPGNSRIRNMILSATTKEEEYNRAKPQESASAQSSANAELSANPEMSARTHLLAESQAFSEVSDNTTNQTTDRAAEQTAEVAKMNSAHK</sequence>
<keyword evidence="5" id="KW-1185">Reference proteome</keyword>
<name>A0AAD5EH49_UMBRA</name>
<evidence type="ECO:0008006" key="6">
    <source>
        <dbReference type="Google" id="ProtNLM"/>
    </source>
</evidence>
<dbReference type="Gene3D" id="1.25.40.10">
    <property type="entry name" value="Tetratricopeptide repeat domain"/>
    <property type="match status" value="2"/>
</dbReference>
<feature type="region of interest" description="Disordered" evidence="3">
    <location>
        <begin position="522"/>
        <end position="593"/>
    </location>
</feature>
<dbReference type="GO" id="GO:0003729">
    <property type="term" value="F:mRNA binding"/>
    <property type="evidence" value="ECO:0007669"/>
    <property type="project" value="TreeGrafter"/>
</dbReference>
<dbReference type="InterPro" id="IPR002885">
    <property type="entry name" value="PPR_rpt"/>
</dbReference>
<protein>
    <recommendedName>
        <fullName evidence="6">Pentatricopeptide repeat-containing protein</fullName>
    </recommendedName>
</protein>
<dbReference type="Proteomes" id="UP001206595">
    <property type="component" value="Unassembled WGS sequence"/>
</dbReference>
<dbReference type="SUPFAM" id="SSF48452">
    <property type="entry name" value="TPR-like"/>
    <property type="match status" value="1"/>
</dbReference>
<comment type="caution">
    <text evidence="4">The sequence shown here is derived from an EMBL/GenBank/DDBJ whole genome shotgun (WGS) entry which is preliminary data.</text>
</comment>
<accession>A0AAD5EH49</accession>
<reference evidence="4" key="1">
    <citation type="submission" date="2021-06" db="EMBL/GenBank/DDBJ databases">
        <authorList>
            <consortium name="DOE Joint Genome Institute"/>
            <person name="Mondo S.J."/>
            <person name="Amses K.R."/>
            <person name="Simmons D.R."/>
            <person name="Longcore J.E."/>
            <person name="Seto K."/>
            <person name="Alves G.H."/>
            <person name="Bonds A.E."/>
            <person name="Quandt C.A."/>
            <person name="Davis W.J."/>
            <person name="Chang Y."/>
            <person name="Letcher P.M."/>
            <person name="Powell M.J."/>
            <person name="Kuo A."/>
            <person name="Labutti K."/>
            <person name="Pangilinan J."/>
            <person name="Andreopoulos W."/>
            <person name="Tritt A."/>
            <person name="Riley R."/>
            <person name="Hundley H."/>
            <person name="Johnson J."/>
            <person name="Lipzen A."/>
            <person name="Barry K."/>
            <person name="Berbee M.L."/>
            <person name="Buchler N.E."/>
            <person name="Grigoriev I.V."/>
            <person name="Spatafora J.W."/>
            <person name="Stajich J.E."/>
            <person name="James T.Y."/>
        </authorList>
    </citation>
    <scope>NUCLEOTIDE SEQUENCE</scope>
    <source>
        <strain evidence="4">AG</strain>
    </source>
</reference>
<dbReference type="RefSeq" id="XP_051448617.1">
    <property type="nucleotide sequence ID" value="XM_051593258.1"/>
</dbReference>
<feature type="repeat" description="PPR" evidence="2">
    <location>
        <begin position="438"/>
        <end position="472"/>
    </location>
</feature>
<dbReference type="PANTHER" id="PTHR47932:SF44">
    <property type="entry name" value="MIOREX COMPLEX COMPONENT 1"/>
    <property type="match status" value="1"/>
</dbReference>
<evidence type="ECO:0000313" key="4">
    <source>
        <dbReference type="EMBL" id="KAI8583613.1"/>
    </source>
</evidence>
<keyword evidence="1" id="KW-0677">Repeat</keyword>
<dbReference type="GeneID" id="75918600"/>
<dbReference type="NCBIfam" id="TIGR00756">
    <property type="entry name" value="PPR"/>
    <property type="match status" value="3"/>
</dbReference>
<dbReference type="Pfam" id="PF13041">
    <property type="entry name" value="PPR_2"/>
    <property type="match status" value="2"/>
</dbReference>
<dbReference type="PANTHER" id="PTHR47932">
    <property type="entry name" value="ATPASE EXPRESSION PROTEIN 3"/>
    <property type="match status" value="1"/>
</dbReference>
<dbReference type="PROSITE" id="PS51375">
    <property type="entry name" value="PPR"/>
    <property type="match status" value="3"/>
</dbReference>
<reference evidence="4" key="2">
    <citation type="journal article" date="2022" name="Proc. Natl. Acad. Sci. U.S.A.">
        <title>Diploid-dominant life cycles characterize the early evolution of Fungi.</title>
        <authorList>
            <person name="Amses K.R."/>
            <person name="Simmons D.R."/>
            <person name="Longcore J.E."/>
            <person name="Mondo S.J."/>
            <person name="Seto K."/>
            <person name="Jeronimo G.H."/>
            <person name="Bonds A.E."/>
            <person name="Quandt C.A."/>
            <person name="Davis W.J."/>
            <person name="Chang Y."/>
            <person name="Federici B.A."/>
            <person name="Kuo A."/>
            <person name="LaButti K."/>
            <person name="Pangilinan J."/>
            <person name="Andreopoulos W."/>
            <person name="Tritt A."/>
            <person name="Riley R."/>
            <person name="Hundley H."/>
            <person name="Johnson J."/>
            <person name="Lipzen A."/>
            <person name="Barry K."/>
            <person name="Lang B.F."/>
            <person name="Cuomo C.A."/>
            <person name="Buchler N.E."/>
            <person name="Grigoriev I.V."/>
            <person name="Spatafora J.W."/>
            <person name="Stajich J.E."/>
            <person name="James T.Y."/>
        </authorList>
    </citation>
    <scope>NUCLEOTIDE SEQUENCE</scope>
    <source>
        <strain evidence="4">AG</strain>
    </source>
</reference>
<dbReference type="AlphaFoldDB" id="A0AAD5EH49"/>
<gene>
    <name evidence="4" type="ORF">K450DRAFT_277188</name>
</gene>
<evidence type="ECO:0000313" key="5">
    <source>
        <dbReference type="Proteomes" id="UP001206595"/>
    </source>
</evidence>
<evidence type="ECO:0000256" key="3">
    <source>
        <dbReference type="SAM" id="MobiDB-lite"/>
    </source>
</evidence>
<feature type="repeat" description="PPR" evidence="2">
    <location>
        <begin position="473"/>
        <end position="507"/>
    </location>
</feature>
<evidence type="ECO:0000256" key="1">
    <source>
        <dbReference type="ARBA" id="ARBA00022737"/>
    </source>
</evidence>
<dbReference type="EMBL" id="MU620895">
    <property type="protein sequence ID" value="KAI8583613.1"/>
    <property type="molecule type" value="Genomic_DNA"/>
</dbReference>
<proteinExistence type="predicted"/>
<organism evidence="4 5">
    <name type="scientific">Umbelopsis ramanniana AG</name>
    <dbReference type="NCBI Taxonomy" id="1314678"/>
    <lineage>
        <taxon>Eukaryota</taxon>
        <taxon>Fungi</taxon>
        <taxon>Fungi incertae sedis</taxon>
        <taxon>Mucoromycota</taxon>
        <taxon>Mucoromycotina</taxon>
        <taxon>Umbelopsidomycetes</taxon>
        <taxon>Umbelopsidales</taxon>
        <taxon>Umbelopsidaceae</taxon>
        <taxon>Umbelopsis</taxon>
    </lineage>
</organism>
<evidence type="ECO:0000256" key="2">
    <source>
        <dbReference type="PROSITE-ProRule" id="PRU00708"/>
    </source>
</evidence>
<feature type="compositionally biased region" description="Low complexity" evidence="3">
    <location>
        <begin position="531"/>
        <end position="547"/>
    </location>
</feature>